<evidence type="ECO:0008006" key="4">
    <source>
        <dbReference type="Google" id="ProtNLM"/>
    </source>
</evidence>
<name>A0A250KPJ9_9GAMM</name>
<keyword evidence="3" id="KW-1185">Reference proteome</keyword>
<dbReference type="OrthoDB" id="9787530at2"/>
<protein>
    <recommendedName>
        <fullName evidence="4">Cobalamin ABC transporter</fullName>
    </recommendedName>
</protein>
<organism evidence="2 3">
    <name type="scientific">Methylocaldum marinum</name>
    <dbReference type="NCBI Taxonomy" id="1432792"/>
    <lineage>
        <taxon>Bacteria</taxon>
        <taxon>Pseudomonadati</taxon>
        <taxon>Pseudomonadota</taxon>
        <taxon>Gammaproteobacteria</taxon>
        <taxon>Methylococcales</taxon>
        <taxon>Methylococcaceae</taxon>
        <taxon>Methylocaldum</taxon>
    </lineage>
</organism>
<dbReference type="KEGG" id="mmai:sS8_1637"/>
<evidence type="ECO:0000313" key="3">
    <source>
        <dbReference type="Proteomes" id="UP000266313"/>
    </source>
</evidence>
<sequence>MNDTTSKTFWPIALTLAVLMAATRSHHFASVTHLPDASWAVFFLAGFYLRSVWAFPALLGLAVVSDYVGIAWFGVSDFCVSPAYVFLLPAYGALWLTGRWYARHYHFRVSTLPMLALALLTGATICELLSSGGFYFFSGRFEETTFAEFGARLARYFPHALEGIALYIAAAILVHVAFGLARPGRSVEDHGRGAH</sequence>
<accession>A0A250KPJ9</accession>
<feature type="transmembrane region" description="Helical" evidence="1">
    <location>
        <begin position="56"/>
        <end position="75"/>
    </location>
</feature>
<proteinExistence type="predicted"/>
<dbReference type="EMBL" id="AP017928">
    <property type="protein sequence ID" value="BBA33595.1"/>
    <property type="molecule type" value="Genomic_DNA"/>
</dbReference>
<evidence type="ECO:0000256" key="1">
    <source>
        <dbReference type="SAM" id="Phobius"/>
    </source>
</evidence>
<dbReference type="AlphaFoldDB" id="A0A250KPJ9"/>
<feature type="transmembrane region" description="Helical" evidence="1">
    <location>
        <begin position="156"/>
        <end position="178"/>
    </location>
</feature>
<dbReference type="Proteomes" id="UP000266313">
    <property type="component" value="Chromosome"/>
</dbReference>
<keyword evidence="1" id="KW-1133">Transmembrane helix</keyword>
<feature type="transmembrane region" description="Helical" evidence="1">
    <location>
        <begin position="81"/>
        <end position="102"/>
    </location>
</feature>
<keyword evidence="1" id="KW-0472">Membrane</keyword>
<dbReference type="RefSeq" id="WP_119629190.1">
    <property type="nucleotide sequence ID" value="NZ_AP017928.1"/>
</dbReference>
<keyword evidence="1" id="KW-0812">Transmembrane</keyword>
<evidence type="ECO:0000313" key="2">
    <source>
        <dbReference type="EMBL" id="BBA33595.1"/>
    </source>
</evidence>
<gene>
    <name evidence="2" type="ORF">sS8_1637</name>
</gene>
<feature type="transmembrane region" description="Helical" evidence="1">
    <location>
        <begin position="114"/>
        <end position="136"/>
    </location>
</feature>
<reference evidence="2 3" key="1">
    <citation type="submission" date="2016-12" db="EMBL/GenBank/DDBJ databases">
        <title>Genome sequencing of Methylocaldum marinum.</title>
        <authorList>
            <person name="Takeuchi M."/>
            <person name="Kamagata Y."/>
            <person name="Hiraoka S."/>
            <person name="Oshima K."/>
            <person name="Hattori M."/>
            <person name="Iwasaki W."/>
        </authorList>
    </citation>
    <scope>NUCLEOTIDE SEQUENCE [LARGE SCALE GENOMIC DNA]</scope>
    <source>
        <strain evidence="2 3">S8</strain>
    </source>
</reference>